<dbReference type="STRING" id="1328759.A0A5C2S3Z5"/>
<dbReference type="Gene3D" id="2.70.50.70">
    <property type="match status" value="1"/>
</dbReference>
<dbReference type="PANTHER" id="PTHR33353:SF19">
    <property type="entry name" value="GLYCOSYLHYDROLASE FAMILY 61-8 PROTEIN"/>
    <property type="match status" value="1"/>
</dbReference>
<feature type="domain" description="Auxiliary Activity family 9 catalytic" evidence="5">
    <location>
        <begin position="21"/>
        <end position="237"/>
    </location>
</feature>
<keyword evidence="2" id="KW-0136">Cellulose degradation</keyword>
<dbReference type="InterPro" id="IPR005103">
    <property type="entry name" value="AA9_LPMO"/>
</dbReference>
<keyword evidence="2" id="KW-0119">Carbohydrate metabolism</keyword>
<keyword evidence="4" id="KW-0732">Signal</keyword>
<dbReference type="GO" id="GO:0005576">
    <property type="term" value="C:extracellular region"/>
    <property type="evidence" value="ECO:0007669"/>
    <property type="project" value="UniProtKB-SubCell"/>
</dbReference>
<comment type="catalytic activity">
    <reaction evidence="2">
        <text>[(1-&gt;4)-beta-D-glucosyl]n+m + reduced acceptor + O2 = 4-dehydro-beta-D-glucosyl-[(1-&gt;4)-beta-D-glucosyl]n-1 + [(1-&gt;4)-beta-D-glucosyl]m + acceptor + H2O.</text>
        <dbReference type="EC" id="1.14.99.56"/>
    </reaction>
</comment>
<evidence type="ECO:0000313" key="7">
    <source>
        <dbReference type="Proteomes" id="UP000313359"/>
    </source>
</evidence>
<evidence type="ECO:0000313" key="6">
    <source>
        <dbReference type="EMBL" id="RPD58220.1"/>
    </source>
</evidence>
<dbReference type="CDD" id="cd21175">
    <property type="entry name" value="LPMO_AA9"/>
    <property type="match status" value="1"/>
</dbReference>
<feature type="compositionally biased region" description="Low complexity" evidence="3">
    <location>
        <begin position="304"/>
        <end position="317"/>
    </location>
</feature>
<name>A0A5C2S3Z5_9APHY</name>
<dbReference type="EMBL" id="ML122276">
    <property type="protein sequence ID" value="RPD58220.1"/>
    <property type="molecule type" value="Genomic_DNA"/>
</dbReference>
<dbReference type="GO" id="GO:0030245">
    <property type="term" value="P:cellulose catabolic process"/>
    <property type="evidence" value="ECO:0007669"/>
    <property type="project" value="UniProtKB-UniRule"/>
</dbReference>
<organism evidence="6 7">
    <name type="scientific">Lentinus tigrinus ALCF2SS1-6</name>
    <dbReference type="NCBI Taxonomy" id="1328759"/>
    <lineage>
        <taxon>Eukaryota</taxon>
        <taxon>Fungi</taxon>
        <taxon>Dikarya</taxon>
        <taxon>Basidiomycota</taxon>
        <taxon>Agaricomycotina</taxon>
        <taxon>Agaricomycetes</taxon>
        <taxon>Polyporales</taxon>
        <taxon>Polyporaceae</taxon>
        <taxon>Lentinus</taxon>
    </lineage>
</organism>
<comment type="function">
    <text evidence="2">Lytic polysaccharide monooxygenase (LMPO) that depolymerizes crystalline and amorphous polysaccharides via the oxidation of scissile alpha- or beta-(1-4)-glycosidic bonds, yielding C1 and/or C4 oxidation products. Catalysis by LPMOs requires the reduction of the active-site copper from Cu(II) to Cu(I) by a reducing agent and H(2)O(2) or O(2) as a cosubstrate.</text>
</comment>
<dbReference type="AlphaFoldDB" id="A0A5C2S3Z5"/>
<evidence type="ECO:0000256" key="2">
    <source>
        <dbReference type="RuleBase" id="RU368122"/>
    </source>
</evidence>
<dbReference type="Pfam" id="PF03443">
    <property type="entry name" value="AA9"/>
    <property type="match status" value="1"/>
</dbReference>
<accession>A0A5C2S3Z5</accession>
<evidence type="ECO:0000259" key="5">
    <source>
        <dbReference type="Pfam" id="PF03443"/>
    </source>
</evidence>
<dbReference type="InterPro" id="IPR049892">
    <property type="entry name" value="AA9"/>
</dbReference>
<dbReference type="GO" id="GO:0030248">
    <property type="term" value="F:cellulose binding"/>
    <property type="evidence" value="ECO:0007669"/>
    <property type="project" value="UniProtKB-UniRule"/>
</dbReference>
<evidence type="ECO:0000256" key="1">
    <source>
        <dbReference type="ARBA" id="ARBA00023157"/>
    </source>
</evidence>
<keyword evidence="2" id="KW-0964">Secreted</keyword>
<protein>
    <recommendedName>
        <fullName evidence="2">AA9 family lytic polysaccharide monooxygenase</fullName>
        <ecNumber evidence="2">1.14.99.56</ecNumber>
    </recommendedName>
    <alternativeName>
        <fullName evidence="2">Endo-beta-1,4-glucanase</fullName>
    </alternativeName>
    <alternativeName>
        <fullName evidence="2">Glycosyl hydrolase 61 family protein</fullName>
    </alternativeName>
</protein>
<sequence>MLLLNHALFAISVFVAHVAAHGVVISFTANGKTYTGEPNPDQPTGAASPIRAVANNGPVVDVSDKNMACGASTKVATMDVPVDAGSVVSVQWTKPWPHQWGPIITYLASCGEPCSKITDPTNLTWFKIDQLGASNTSDTTWVQGTLLFKSQPVQLTIPDKLKPGYYMIRHEIIALHNAMNKGGAEFYPQCIQIEVKGNTGNLVPSSGDMVHFPGEYQANDPGILVDVFTPKSNEPTYNVKKDYQFPGGPIPKLNPDSGDAGSSAAPSASSSSISTTSLRTTSSSSTGVIPSESASQVTATSILSTSTAQTPPTASVSGTCHAKRGSIKRRLESVSHVCDLNGFAG</sequence>
<feature type="compositionally biased region" description="Low complexity" evidence="3">
    <location>
        <begin position="257"/>
        <end position="287"/>
    </location>
</feature>
<dbReference type="GO" id="GO:0008810">
    <property type="term" value="F:cellulase activity"/>
    <property type="evidence" value="ECO:0007669"/>
    <property type="project" value="UniProtKB-UniRule"/>
</dbReference>
<feature type="compositionally biased region" description="Polar residues" evidence="3">
    <location>
        <begin position="292"/>
        <end position="303"/>
    </location>
</feature>
<feature type="signal peptide" evidence="4">
    <location>
        <begin position="1"/>
        <end position="20"/>
    </location>
</feature>
<reference evidence="6" key="1">
    <citation type="journal article" date="2018" name="Genome Biol. Evol.">
        <title>Genomics and development of Lentinus tigrinus, a white-rot wood-decaying mushroom with dimorphic fruiting bodies.</title>
        <authorList>
            <person name="Wu B."/>
            <person name="Xu Z."/>
            <person name="Knudson A."/>
            <person name="Carlson A."/>
            <person name="Chen N."/>
            <person name="Kovaka S."/>
            <person name="LaButti K."/>
            <person name="Lipzen A."/>
            <person name="Pennachio C."/>
            <person name="Riley R."/>
            <person name="Schakwitz W."/>
            <person name="Umezawa K."/>
            <person name="Ohm R.A."/>
            <person name="Grigoriev I.V."/>
            <person name="Nagy L.G."/>
            <person name="Gibbons J."/>
            <person name="Hibbett D."/>
        </authorList>
    </citation>
    <scope>NUCLEOTIDE SEQUENCE [LARGE SCALE GENOMIC DNA]</scope>
    <source>
        <strain evidence="6">ALCF2SS1-6</strain>
    </source>
</reference>
<feature type="chain" id="PRO_5022817992" description="AA9 family lytic polysaccharide monooxygenase" evidence="4">
    <location>
        <begin position="21"/>
        <end position="345"/>
    </location>
</feature>
<keyword evidence="2" id="KW-0624">Polysaccharide degradation</keyword>
<evidence type="ECO:0000256" key="3">
    <source>
        <dbReference type="SAM" id="MobiDB-lite"/>
    </source>
</evidence>
<gene>
    <name evidence="6" type="ORF">L227DRAFT_654921</name>
</gene>
<dbReference type="EC" id="1.14.99.56" evidence="2"/>
<keyword evidence="1 2" id="KW-1015">Disulfide bond</keyword>
<keyword evidence="7" id="KW-1185">Reference proteome</keyword>
<dbReference type="OrthoDB" id="4849160at2759"/>
<dbReference type="PANTHER" id="PTHR33353">
    <property type="entry name" value="PUTATIVE (AFU_ORTHOLOGUE AFUA_1G12560)-RELATED"/>
    <property type="match status" value="1"/>
</dbReference>
<dbReference type="Proteomes" id="UP000313359">
    <property type="component" value="Unassembled WGS sequence"/>
</dbReference>
<evidence type="ECO:0000256" key="4">
    <source>
        <dbReference type="SAM" id="SignalP"/>
    </source>
</evidence>
<proteinExistence type="predicted"/>
<comment type="subcellular location">
    <subcellularLocation>
        <location evidence="2">Secreted</location>
    </subcellularLocation>
</comment>
<comment type="domain">
    <text evidence="2">Has a modular structure: an endo-beta-1,4-glucanase catalytic module at the N-terminus, a linker rich in serines and threonines, and a C-terminal carbohydrate-binding module (CBM).</text>
</comment>
<feature type="region of interest" description="Disordered" evidence="3">
    <location>
        <begin position="236"/>
        <end position="324"/>
    </location>
</feature>